<dbReference type="EMBL" id="JADAQX010000004">
    <property type="protein sequence ID" value="KAF8823069.1"/>
    <property type="molecule type" value="Genomic_DNA"/>
</dbReference>
<dbReference type="InterPro" id="IPR008927">
    <property type="entry name" value="6-PGluconate_DH-like_C_sf"/>
</dbReference>
<dbReference type="PANTHER" id="PTHR20881:SF0">
    <property type="entry name" value="3-METHYL-2-OXOBUTANOATE HYDROXYMETHYLTRANSFERASE"/>
    <property type="match status" value="1"/>
</dbReference>
<dbReference type="InterPro" id="IPR036291">
    <property type="entry name" value="NAD(P)-bd_dom_sf"/>
</dbReference>
<comment type="caution">
    <text evidence="11">The sequence shown here is derived from an EMBL/GenBank/DDBJ whole genome shotgun (WGS) entry which is preliminary data.</text>
</comment>
<comment type="similarity">
    <text evidence="2">Belongs to the ketopantoate reductase family.</text>
</comment>
<dbReference type="Gene3D" id="1.10.1040.10">
    <property type="entry name" value="N-(1-d-carboxylethyl)-l-norvaline Dehydrogenase, domain 2"/>
    <property type="match status" value="1"/>
</dbReference>
<dbReference type="Pfam" id="PF08546">
    <property type="entry name" value="ApbA_C"/>
    <property type="match status" value="1"/>
</dbReference>
<proteinExistence type="inferred from homology"/>
<dbReference type="PANTHER" id="PTHR20881">
    <property type="entry name" value="3-METHYL-2-OXOBUTANOATE HYDROXYMETHYLTRANSFERASE"/>
    <property type="match status" value="1"/>
</dbReference>
<keyword evidence="12" id="KW-1185">Reference proteome</keyword>
<comment type="similarity">
    <text evidence="3">Belongs to the PanB family.</text>
</comment>
<dbReference type="NCBIfam" id="NF001452">
    <property type="entry name" value="PRK00311.1"/>
    <property type="match status" value="1"/>
</dbReference>
<dbReference type="CDD" id="cd06557">
    <property type="entry name" value="KPHMT-like"/>
    <property type="match status" value="1"/>
</dbReference>
<keyword evidence="6" id="KW-0521">NADP</keyword>
<accession>A0ABQ7JGK0</accession>
<gene>
    <name evidence="11" type="ORF">IE077_000991</name>
</gene>
<evidence type="ECO:0000256" key="1">
    <source>
        <dbReference type="ARBA" id="ARBA00005033"/>
    </source>
</evidence>
<keyword evidence="5" id="KW-0808">Transferase</keyword>
<dbReference type="EC" id="2.1.2.11" evidence="4"/>
<dbReference type="InterPro" id="IPR015813">
    <property type="entry name" value="Pyrv/PenolPyrv_kinase-like_dom"/>
</dbReference>
<keyword evidence="11" id="KW-0436">Ligase</keyword>
<feature type="domain" description="Ketopantoate reductase C-terminal" evidence="10">
    <location>
        <begin position="616"/>
        <end position="728"/>
    </location>
</feature>
<dbReference type="GO" id="GO:0016874">
    <property type="term" value="F:ligase activity"/>
    <property type="evidence" value="ECO:0007669"/>
    <property type="project" value="UniProtKB-KW"/>
</dbReference>
<dbReference type="InterPro" id="IPR013328">
    <property type="entry name" value="6PGD_dom2"/>
</dbReference>
<reference evidence="11 12" key="1">
    <citation type="journal article" date="2020" name="bioRxiv">
        <title>Metabolic contributions of an alphaproteobacterial endosymbiont in the apicomplexan Cardiosporidium cionae.</title>
        <authorList>
            <person name="Hunter E.S."/>
            <person name="Paight C.J."/>
            <person name="Lane C.E."/>
        </authorList>
    </citation>
    <scope>NUCLEOTIDE SEQUENCE [LARGE SCALE GENOMIC DNA]</scope>
    <source>
        <strain evidence="11">ESH_2018</strain>
    </source>
</reference>
<dbReference type="Gene3D" id="3.20.20.60">
    <property type="entry name" value="Phosphoenolpyruvate-binding domains"/>
    <property type="match status" value="1"/>
</dbReference>
<dbReference type="SUPFAM" id="SSF48179">
    <property type="entry name" value="6-phosphogluconate dehydrogenase C-terminal domain-like"/>
    <property type="match status" value="1"/>
</dbReference>
<protein>
    <recommendedName>
        <fullName evidence="4">3-methyl-2-oxobutanoate hydroxymethyltransferase</fullName>
        <ecNumber evidence="4">2.1.2.11</ecNumber>
    </recommendedName>
</protein>
<sequence>MGQDAIRPSISWFCSRLNRSFTNGTARNCWAKKQFRFVSSFTPIGTPPVKFSFDGFHPNQLRTFYTGSPIGLRIPHLQSKKGTELKISMITAYDHISATIADECLVDSILVGDSLGNVVWGSANTNKVDMDSMVYHSRIVSSAVKRAFLITDLPFASYSTLESALRNSERLVREGGAHCVKLEGFCPEIVKEVSKLVPVCSHLGLLPQTAISMQSRGKTAIEGAALLEEALELEKAGCSLLVLEKMCAEVAKEISQRLTIPTIGIGSGYDCDGQVLVWHDVIGLHRPDFQLKFAKKYADSYSYMKKAVDLYIREVERGEFPERKHSFYMNQKEKSSFLGNLSKTVGTLEIPCDATSTLIKENKEQDLTRTELIKKQANATLHGSVSPTPAIRRVLIRGSGGVGSLLATHLSKVNGIDVTMYTHWKEHAEVIQNMNGNRLRVNVSGMPLSSWPEASQKYSGHVNVVCEEEEIEDHAFDVGFICVKSYDTENAVKFLDRKVRKDGAGAIVSFQNGFEAFAIIRKNLAGTSPRAILFGALTGGAAILVWTLRVLACSIYKAHRVHPLENGILTLSGKPLLKLAPLCQDTVEIANNVSALLCSGGLYAESCRVYELSILQWQKVAINCAINGLTSLFGCSNGTLADPHFDALAVVIVTEVCFIARKHGIPLEKESILVAVRHTIENTANNISSTLQDLRKGRKTEIGAICGAVSKMAKAVHETAPLNDFLNKSISLLEVHKNASWKQDSVRLPSISQVFDSNMANYSDACPIYVETKLSMLVANRKCMLAQASKNHLNAAVSVLILPLQVEPSHFDLLRFLNRTETAQMWCLSIDTNMHKGHSHEGNSPYNEEILQRLAELNIKLIFNPFNEMVESQCQASLLDTGVAQPAQHSSEFTHSLLKSIAAIQPTTIHLIRHEALLLHTILPSIDRFHPLIDVHIYNFDS</sequence>
<dbReference type="NCBIfam" id="TIGR00745">
    <property type="entry name" value="apbA_panE"/>
    <property type="match status" value="1"/>
</dbReference>
<evidence type="ECO:0000256" key="3">
    <source>
        <dbReference type="ARBA" id="ARBA00008676"/>
    </source>
</evidence>
<dbReference type="InterPro" id="IPR040442">
    <property type="entry name" value="Pyrv_kinase-like_dom_sf"/>
</dbReference>
<evidence type="ECO:0000256" key="5">
    <source>
        <dbReference type="ARBA" id="ARBA00022679"/>
    </source>
</evidence>
<feature type="domain" description="Ketopantoate reductase N-terminal" evidence="9">
    <location>
        <begin position="394"/>
        <end position="541"/>
    </location>
</feature>
<dbReference type="InterPro" id="IPR013752">
    <property type="entry name" value="KPA_reductase"/>
</dbReference>
<dbReference type="SUPFAM" id="SSF51621">
    <property type="entry name" value="Phosphoenolpyruvate/pyruvate domain"/>
    <property type="match status" value="1"/>
</dbReference>
<dbReference type="InterPro" id="IPR013332">
    <property type="entry name" value="KPR_N"/>
</dbReference>
<comment type="pathway">
    <text evidence="1">Cofactor biosynthesis; (R)-pantothenate biosynthesis; (R)-pantoate from 3-methyl-2-oxobutanoate: step 1/2.</text>
</comment>
<evidence type="ECO:0000259" key="10">
    <source>
        <dbReference type="Pfam" id="PF08546"/>
    </source>
</evidence>
<evidence type="ECO:0000256" key="7">
    <source>
        <dbReference type="ARBA" id="ARBA00023002"/>
    </source>
</evidence>
<keyword evidence="7" id="KW-0560">Oxidoreductase</keyword>
<evidence type="ECO:0000256" key="8">
    <source>
        <dbReference type="ARBA" id="ARBA00049172"/>
    </source>
</evidence>
<dbReference type="InterPro" id="IPR003700">
    <property type="entry name" value="Pantoate_hydroxy_MeTrfase"/>
</dbReference>
<dbReference type="SUPFAM" id="SSF51735">
    <property type="entry name" value="NAD(P)-binding Rossmann-fold domains"/>
    <property type="match status" value="1"/>
</dbReference>
<comment type="catalytic activity">
    <reaction evidence="8">
        <text>(6R)-5,10-methylene-5,6,7,8-tetrahydrofolate + 3-methyl-2-oxobutanoate + H2O = 2-dehydropantoate + (6S)-5,6,7,8-tetrahydrofolate</text>
        <dbReference type="Rhea" id="RHEA:11824"/>
        <dbReference type="ChEBI" id="CHEBI:11561"/>
        <dbReference type="ChEBI" id="CHEBI:11851"/>
        <dbReference type="ChEBI" id="CHEBI:15377"/>
        <dbReference type="ChEBI" id="CHEBI:15636"/>
        <dbReference type="ChEBI" id="CHEBI:57453"/>
        <dbReference type="EC" id="2.1.2.11"/>
    </reaction>
</comment>
<dbReference type="InterPro" id="IPR003710">
    <property type="entry name" value="ApbA"/>
</dbReference>
<dbReference type="HAMAP" id="MF_00156">
    <property type="entry name" value="PanB"/>
    <property type="match status" value="1"/>
</dbReference>
<dbReference type="Pfam" id="PF02548">
    <property type="entry name" value="Pantoate_transf"/>
    <property type="match status" value="1"/>
</dbReference>
<name>A0ABQ7JGK0_9APIC</name>
<evidence type="ECO:0000259" key="9">
    <source>
        <dbReference type="Pfam" id="PF02558"/>
    </source>
</evidence>
<dbReference type="Gene3D" id="3.40.50.720">
    <property type="entry name" value="NAD(P)-binding Rossmann-like Domain"/>
    <property type="match status" value="1"/>
</dbReference>
<evidence type="ECO:0000313" key="11">
    <source>
        <dbReference type="EMBL" id="KAF8823069.1"/>
    </source>
</evidence>
<dbReference type="Proteomes" id="UP000823046">
    <property type="component" value="Unassembled WGS sequence"/>
</dbReference>
<evidence type="ECO:0000256" key="2">
    <source>
        <dbReference type="ARBA" id="ARBA00007870"/>
    </source>
</evidence>
<evidence type="ECO:0000313" key="12">
    <source>
        <dbReference type="Proteomes" id="UP000823046"/>
    </source>
</evidence>
<evidence type="ECO:0000256" key="6">
    <source>
        <dbReference type="ARBA" id="ARBA00022857"/>
    </source>
</evidence>
<dbReference type="Pfam" id="PF02558">
    <property type="entry name" value="ApbA"/>
    <property type="match status" value="1"/>
</dbReference>
<evidence type="ECO:0000256" key="4">
    <source>
        <dbReference type="ARBA" id="ARBA00012618"/>
    </source>
</evidence>
<dbReference type="NCBIfam" id="TIGR00222">
    <property type="entry name" value="panB"/>
    <property type="match status" value="1"/>
</dbReference>
<organism evidence="11 12">
    <name type="scientific">Cardiosporidium cionae</name>
    <dbReference type="NCBI Taxonomy" id="476202"/>
    <lineage>
        <taxon>Eukaryota</taxon>
        <taxon>Sar</taxon>
        <taxon>Alveolata</taxon>
        <taxon>Apicomplexa</taxon>
        <taxon>Aconoidasida</taxon>
        <taxon>Nephromycida</taxon>
        <taxon>Cardiosporidium</taxon>
    </lineage>
</organism>